<keyword evidence="6" id="KW-0175">Coiled coil</keyword>
<accession>A0ABY6M3C1</accession>
<dbReference type="InterPro" id="IPR003753">
    <property type="entry name" value="Exonuc_VII_L"/>
</dbReference>
<feature type="coiled-coil region" evidence="6">
    <location>
        <begin position="319"/>
        <end position="368"/>
    </location>
</feature>
<keyword evidence="10" id="KW-1185">Reference proteome</keyword>
<dbReference type="Pfam" id="PF02601">
    <property type="entry name" value="Exonuc_VII_L"/>
    <property type="match status" value="1"/>
</dbReference>
<evidence type="ECO:0000256" key="1">
    <source>
        <dbReference type="ARBA" id="ARBA00022490"/>
    </source>
</evidence>
<dbReference type="RefSeq" id="WP_264434932.1">
    <property type="nucleotide sequence ID" value="NZ_CP081495.1"/>
</dbReference>
<evidence type="ECO:0000256" key="4">
    <source>
        <dbReference type="ARBA" id="ARBA00022839"/>
    </source>
</evidence>
<evidence type="ECO:0000256" key="2">
    <source>
        <dbReference type="ARBA" id="ARBA00022722"/>
    </source>
</evidence>
<proteinExistence type="inferred from homology"/>
<dbReference type="PANTHER" id="PTHR30008:SF0">
    <property type="entry name" value="EXODEOXYRIBONUCLEASE 7 LARGE SUBUNIT"/>
    <property type="match status" value="1"/>
</dbReference>
<gene>
    <name evidence="9" type="primary">xseA</name>
    <name evidence="9" type="ORF">K5I29_05665</name>
</gene>
<name>A0ABY6M3C1_9FLAO</name>
<keyword evidence="1" id="KW-0963">Cytoplasm</keyword>
<dbReference type="PANTHER" id="PTHR30008">
    <property type="entry name" value="EXODEOXYRIBONUCLEASE 7 LARGE SUBUNIT"/>
    <property type="match status" value="1"/>
</dbReference>
<sequence length="496" mass="56593">MLATQTKTYSLSVVLKRVKQIIQTQTQNKYFWVKVQVSKISSDRRGHYYLELIESQNGTVIAKADATIWAQQWATIQTKLGNNLPQIIKNGSEILCFATIEYSEIYGLRLHIVDVDLSFSLGEIEKRKQENLLYLQKNNLINRNKQKHLPLVIQNIAVIASPNSAGFADFTKHLKEVDFNFSCQFTLFPCAVQGEHAIAEMLQAIQNIQLYAFDALVIIRGGGSKFDLELFNDLELAKAIANASLPVITGIGHETDSSLADLVAHQAQKTPTAVASFIIDRAKNYWLHIKNIQQTISKQAQQILQAKKYNTQWQEEQIKNKTQQIVANKQQQLHSLSNKISFISQHFLANKKLEINAQNNKLHFLSKQVLINKQFKVKENATYIQAFANQHLKKATNELHIFTQMMQQYALQSLQTQKQRLEKVMHIPEAYNPENALKIGYAMVRKNGALLTKDTEIINGDVLTVEMANKFITFSITDTNQQIIWKDIPTKVQQKN</sequence>
<evidence type="ECO:0000259" key="7">
    <source>
        <dbReference type="Pfam" id="PF02601"/>
    </source>
</evidence>
<keyword evidence="4 5" id="KW-0269">Exonuclease</keyword>
<comment type="subcellular location">
    <subcellularLocation>
        <location evidence="5">Cytoplasm</location>
    </subcellularLocation>
</comment>
<reference evidence="9" key="1">
    <citation type="submission" date="2021-08" db="EMBL/GenBank/DDBJ databases">
        <title>Flavobacterium sp. strain CC-SYL302.</title>
        <authorList>
            <person name="Lin S.-Y."/>
            <person name="Lee T.-H."/>
            <person name="Young C.-C."/>
        </authorList>
    </citation>
    <scope>NUCLEOTIDE SEQUENCE</scope>
    <source>
        <strain evidence="9">CC-SYL302</strain>
    </source>
</reference>
<dbReference type="InterPro" id="IPR020579">
    <property type="entry name" value="Exonuc_VII_lsu_C"/>
</dbReference>
<dbReference type="Pfam" id="PF13742">
    <property type="entry name" value="tRNA_anti_2"/>
    <property type="match status" value="1"/>
</dbReference>
<feature type="domain" description="Exonuclease VII large subunit C-terminal" evidence="7">
    <location>
        <begin position="140"/>
        <end position="470"/>
    </location>
</feature>
<comment type="similarity">
    <text evidence="5">Belongs to the XseA family.</text>
</comment>
<protein>
    <recommendedName>
        <fullName evidence="5">Exodeoxyribonuclease 7 large subunit</fullName>
        <ecNumber evidence="5">3.1.11.6</ecNumber>
    </recommendedName>
</protein>
<organism evidence="9 10">
    <name type="scientific">Flavobacterium agricola</name>
    <dbReference type="NCBI Taxonomy" id="2870839"/>
    <lineage>
        <taxon>Bacteria</taxon>
        <taxon>Pseudomonadati</taxon>
        <taxon>Bacteroidota</taxon>
        <taxon>Flavobacteriia</taxon>
        <taxon>Flavobacteriales</taxon>
        <taxon>Flavobacteriaceae</taxon>
        <taxon>Flavobacterium</taxon>
    </lineage>
</organism>
<comment type="catalytic activity">
    <reaction evidence="5">
        <text>Exonucleolytic cleavage in either 5'- to 3'- or 3'- to 5'-direction to yield nucleoside 5'-phosphates.</text>
        <dbReference type="EC" id="3.1.11.6"/>
    </reaction>
</comment>
<feature type="domain" description="OB-fold nucleic acid binding" evidence="8">
    <location>
        <begin position="9"/>
        <end position="115"/>
    </location>
</feature>
<keyword evidence="2 5" id="KW-0540">Nuclease</keyword>
<dbReference type="Proteomes" id="UP001163328">
    <property type="component" value="Chromosome"/>
</dbReference>
<evidence type="ECO:0000259" key="8">
    <source>
        <dbReference type="Pfam" id="PF13742"/>
    </source>
</evidence>
<dbReference type="EMBL" id="CP081495">
    <property type="protein sequence ID" value="UYW02382.1"/>
    <property type="molecule type" value="Genomic_DNA"/>
</dbReference>
<dbReference type="GO" id="GO:0008855">
    <property type="term" value="F:exodeoxyribonuclease VII activity"/>
    <property type="evidence" value="ECO:0007669"/>
    <property type="project" value="UniProtKB-EC"/>
</dbReference>
<dbReference type="CDD" id="cd04489">
    <property type="entry name" value="ExoVII_LU_OBF"/>
    <property type="match status" value="1"/>
</dbReference>
<dbReference type="EC" id="3.1.11.6" evidence="5"/>
<evidence type="ECO:0000256" key="5">
    <source>
        <dbReference type="RuleBase" id="RU004355"/>
    </source>
</evidence>
<evidence type="ECO:0000313" key="10">
    <source>
        <dbReference type="Proteomes" id="UP001163328"/>
    </source>
</evidence>
<keyword evidence="3 5" id="KW-0378">Hydrolase</keyword>
<dbReference type="NCBIfam" id="TIGR00237">
    <property type="entry name" value="xseA"/>
    <property type="match status" value="1"/>
</dbReference>
<evidence type="ECO:0000256" key="6">
    <source>
        <dbReference type="SAM" id="Coils"/>
    </source>
</evidence>
<evidence type="ECO:0000256" key="3">
    <source>
        <dbReference type="ARBA" id="ARBA00022801"/>
    </source>
</evidence>
<evidence type="ECO:0000313" key="9">
    <source>
        <dbReference type="EMBL" id="UYW02382.1"/>
    </source>
</evidence>
<dbReference type="InterPro" id="IPR025824">
    <property type="entry name" value="OB-fold_nuc-bd_dom"/>
</dbReference>